<name>A0A6D2L4X8_9BRAS</name>
<evidence type="ECO:0008006" key="3">
    <source>
        <dbReference type="Google" id="ProtNLM"/>
    </source>
</evidence>
<dbReference type="AlphaFoldDB" id="A0A6D2L4X8"/>
<comment type="caution">
    <text evidence="1">The sequence shown here is derived from an EMBL/GenBank/DDBJ whole genome shotgun (WGS) entry which is preliminary data.</text>
</comment>
<dbReference type="EMBL" id="CACVBM020001584">
    <property type="protein sequence ID" value="CAA7054623.1"/>
    <property type="molecule type" value="Genomic_DNA"/>
</dbReference>
<dbReference type="Proteomes" id="UP000467841">
    <property type="component" value="Unassembled WGS sequence"/>
</dbReference>
<dbReference type="PANTHER" id="PTHR33116">
    <property type="entry name" value="REVERSE TRANSCRIPTASE ZINC-BINDING DOMAIN-CONTAINING PROTEIN-RELATED-RELATED"/>
    <property type="match status" value="1"/>
</dbReference>
<dbReference type="PANTHER" id="PTHR33116:SF86">
    <property type="entry name" value="REVERSE TRANSCRIPTASE DOMAIN-CONTAINING PROTEIN"/>
    <property type="match status" value="1"/>
</dbReference>
<keyword evidence="2" id="KW-1185">Reference proteome</keyword>
<organism evidence="1 2">
    <name type="scientific">Microthlaspi erraticum</name>
    <dbReference type="NCBI Taxonomy" id="1685480"/>
    <lineage>
        <taxon>Eukaryota</taxon>
        <taxon>Viridiplantae</taxon>
        <taxon>Streptophyta</taxon>
        <taxon>Embryophyta</taxon>
        <taxon>Tracheophyta</taxon>
        <taxon>Spermatophyta</taxon>
        <taxon>Magnoliopsida</taxon>
        <taxon>eudicotyledons</taxon>
        <taxon>Gunneridae</taxon>
        <taxon>Pentapetalae</taxon>
        <taxon>rosids</taxon>
        <taxon>malvids</taxon>
        <taxon>Brassicales</taxon>
        <taxon>Brassicaceae</taxon>
        <taxon>Coluteocarpeae</taxon>
        <taxon>Microthlaspi</taxon>
    </lineage>
</organism>
<sequence>MRTYTMTCFKLPVSLTKCIQSALTRFRWDGNDEKRKVCWIAWLKLTKSRKEGGLGFRDLPSFNNALLAKVSWRILTQPTCLLARILLSNYCHEAPFLDCKIPTTVSHGWRGICEGRELIKPFVGKAIGDGKSTRVWQDPWLSLDDRTAPIGPPTEEAQNMLVAELMSPHTGNWDIDKIRTTIPEWEASILEI</sequence>
<proteinExistence type="predicted"/>
<dbReference type="OrthoDB" id="1106043at2759"/>
<gene>
    <name evidence="1" type="ORF">MERR_LOCUS41859</name>
</gene>
<protein>
    <recommendedName>
        <fullName evidence="3">Reverse transcriptase zinc-binding domain-containing protein</fullName>
    </recommendedName>
</protein>
<accession>A0A6D2L4X8</accession>
<evidence type="ECO:0000313" key="2">
    <source>
        <dbReference type="Proteomes" id="UP000467841"/>
    </source>
</evidence>
<reference evidence="1" key="1">
    <citation type="submission" date="2020-01" db="EMBL/GenBank/DDBJ databases">
        <authorList>
            <person name="Mishra B."/>
        </authorList>
    </citation>
    <scope>NUCLEOTIDE SEQUENCE [LARGE SCALE GENOMIC DNA]</scope>
</reference>
<evidence type="ECO:0000313" key="1">
    <source>
        <dbReference type="EMBL" id="CAA7054623.1"/>
    </source>
</evidence>